<evidence type="ECO:0000256" key="3">
    <source>
        <dbReference type="ARBA" id="ARBA00022553"/>
    </source>
</evidence>
<keyword evidence="5" id="KW-1133">Transmembrane helix</keyword>
<dbReference type="SUPFAM" id="SSF47384">
    <property type="entry name" value="Homodimeric domain of signal transducing histidine kinase"/>
    <property type="match status" value="1"/>
</dbReference>
<dbReference type="SUPFAM" id="SSF55874">
    <property type="entry name" value="ATPase domain of HSP90 chaperone/DNA topoisomerase II/histidine kinase"/>
    <property type="match status" value="1"/>
</dbReference>
<evidence type="ECO:0000256" key="5">
    <source>
        <dbReference type="SAM" id="Phobius"/>
    </source>
</evidence>
<dbReference type="PRINTS" id="PR00344">
    <property type="entry name" value="BCTRLSENSOR"/>
</dbReference>
<dbReference type="Proteomes" id="UP000032900">
    <property type="component" value="Unassembled WGS sequence"/>
</dbReference>
<dbReference type="CDD" id="cd00082">
    <property type="entry name" value="HisKA"/>
    <property type="match status" value="1"/>
</dbReference>
<dbReference type="Pfam" id="PF07494">
    <property type="entry name" value="Reg_prop"/>
    <property type="match status" value="7"/>
</dbReference>
<gene>
    <name evidence="7" type="ORF">JCM15548_11013</name>
</gene>
<protein>
    <recommendedName>
        <fullName evidence="2">histidine kinase</fullName>
        <ecNumber evidence="2">2.7.13.3</ecNumber>
    </recommendedName>
</protein>
<dbReference type="InterPro" id="IPR036890">
    <property type="entry name" value="HATPase_C_sf"/>
</dbReference>
<dbReference type="CDD" id="cd00075">
    <property type="entry name" value="HATPase"/>
    <property type="match status" value="1"/>
</dbReference>
<dbReference type="SMART" id="SM00387">
    <property type="entry name" value="HATPase_c"/>
    <property type="match status" value="1"/>
</dbReference>
<evidence type="ECO:0000256" key="4">
    <source>
        <dbReference type="SAM" id="Coils"/>
    </source>
</evidence>
<evidence type="ECO:0000256" key="2">
    <source>
        <dbReference type="ARBA" id="ARBA00012438"/>
    </source>
</evidence>
<feature type="coiled-coil region" evidence="4">
    <location>
        <begin position="804"/>
        <end position="845"/>
    </location>
</feature>
<dbReference type="Pfam" id="PF00512">
    <property type="entry name" value="HisKA"/>
    <property type="match status" value="1"/>
</dbReference>
<dbReference type="EC" id="2.7.13.3" evidence="2"/>
<keyword evidence="5" id="KW-0472">Membrane</keyword>
<dbReference type="SMART" id="SM00388">
    <property type="entry name" value="HisKA"/>
    <property type="match status" value="1"/>
</dbReference>
<evidence type="ECO:0000259" key="6">
    <source>
        <dbReference type="PROSITE" id="PS50109"/>
    </source>
</evidence>
<dbReference type="InterPro" id="IPR036097">
    <property type="entry name" value="HisK_dim/P_sf"/>
</dbReference>
<dbReference type="Gene3D" id="2.130.10.10">
    <property type="entry name" value="YVTN repeat-like/Quinoprotein amine dehydrogenase"/>
    <property type="match status" value="2"/>
</dbReference>
<name>A0A0E9LUC2_9BACT</name>
<dbReference type="EMBL" id="BAZW01000005">
    <property type="protein sequence ID" value="GAO28878.1"/>
    <property type="molecule type" value="Genomic_DNA"/>
</dbReference>
<dbReference type="InterPro" id="IPR011110">
    <property type="entry name" value="Reg_prop"/>
</dbReference>
<dbReference type="InterPro" id="IPR015943">
    <property type="entry name" value="WD40/YVTN_repeat-like_dom_sf"/>
</dbReference>
<dbReference type="GO" id="GO:0000155">
    <property type="term" value="F:phosphorelay sensor kinase activity"/>
    <property type="evidence" value="ECO:0007669"/>
    <property type="project" value="InterPro"/>
</dbReference>
<keyword evidence="5" id="KW-0812">Transmembrane</keyword>
<keyword evidence="3" id="KW-0597">Phosphoprotein</keyword>
<dbReference type="Gene3D" id="2.60.40.10">
    <property type="entry name" value="Immunoglobulins"/>
    <property type="match status" value="1"/>
</dbReference>
<dbReference type="Pfam" id="PF07495">
    <property type="entry name" value="Y_Y_Y"/>
    <property type="match status" value="1"/>
</dbReference>
<feature type="transmembrane region" description="Helical" evidence="5">
    <location>
        <begin position="783"/>
        <end position="804"/>
    </location>
</feature>
<sequence>MAAQSPVTFERYSTLQGLPQNSIFSIAQDASGFIWLATYNGLSRFDGLEFLSYQPDHGNPGGISSNITVTLVADARHHLWIGTTGSGLAEFDTRTLLFENYQSVNGKTDLLSGNDVNAILPLQQGIWVGTTVGLSVLNPESLRFTNFSSKDGLRGNNVLSLLDNGGGEVWVSTSNGVQLVSLAEGGLTEKAVLLPAQTGGEVLSLFRDTEERLWTVSAREVACFEYRENTLVKTRSFSDASASPAIPAGTLFNVICERAPGEFWVGTQNGLVRLLEKNQNLMVDGYFVNQVYDDKSLPGNHIISLLADSEGVLWIGTGFNGLAKYDPYKQPVIRYMQTPGSQNTLHSNDIRSVSEDAQGHIWAGSRNQGLDYINPQTGKIRHYFADPEQEGSLPDNGVRVLYLDKQDRLWVGYSRGFAQIDINSGNEVVFQPALDEKGQILSFPETIYTLFEDSKDRFWVGTTGGLVLYDRDTGEAEWIRNWDAHLPSGRQDFIRSICEDDQGHLWLATDGEGVYRFNPETRAMKSHRQAFGDSTTLSHNKVYVAFKDKDDHIWLGTHSGLNSYNPETDRFYHFTQDDGLSNNIVYGIMQDQRGFLWLSTANGLSRFDPSSGTFKIYLSGFEFSDDAFSMNEEGKIYVGGLNGFFAFHPDSLRENRFVPPVRFTRLRLNNRMVEPGEVINDRVILPVSLPHLDELVLQHDENFFSVEFAALSYASPLQNRYYFRLDGLHTQWIEASHAERVAVFTSLPPGRYVLRVRGSNADGIWGAASLPIYIRPAFYQTGWFKALIVLIFTGIIFLLSRLRLRSLTRQKIRLQQTVDEKTDALQRQNRLLAEQRDEIERQSHQVIEMTRMVHEADERKLRFFTGISHEIRTPLTLILGPLEQIIEKKQFPASLGPSLERIHRNAQGLLKLVSQLLDFRKIDSGMMPLEPSRGDISKFIHEQVELYAELFHEKDLRVKVDTNIQKSDCYFDHDLVGKVFSNMLTNAIKYSPEDGPISISLSRGDKQAKSFVQLRVTDSGSGIPAAEQSRIFERFYRSREARKGQGKGAGIGLAFSRELARLHGGISCLSILVKKAVLLCFAFPYRKNWTLKWTLKWTWMACRWRMSLVLADRIMLP</sequence>
<dbReference type="PROSITE" id="PS50109">
    <property type="entry name" value="HIS_KIN"/>
    <property type="match status" value="1"/>
</dbReference>
<dbReference type="STRING" id="1236989.JCM15548_11013"/>
<dbReference type="RefSeq" id="WP_162198170.1">
    <property type="nucleotide sequence ID" value="NZ_BAZW01000005.1"/>
</dbReference>
<dbReference type="PANTHER" id="PTHR43547:SF2">
    <property type="entry name" value="HYBRID SIGNAL TRANSDUCTION HISTIDINE KINASE C"/>
    <property type="match status" value="1"/>
</dbReference>
<dbReference type="Gene3D" id="3.30.565.10">
    <property type="entry name" value="Histidine kinase-like ATPase, C-terminal domain"/>
    <property type="match status" value="1"/>
</dbReference>
<feature type="domain" description="Histidine kinase" evidence="6">
    <location>
        <begin position="866"/>
        <end position="1087"/>
    </location>
</feature>
<reference evidence="7 8" key="1">
    <citation type="journal article" date="2015" name="Microbes Environ.">
        <title>Distribution and evolution of nitrogen fixation genes in the phylum bacteroidetes.</title>
        <authorList>
            <person name="Inoue J."/>
            <person name="Oshima K."/>
            <person name="Suda W."/>
            <person name="Sakamoto M."/>
            <person name="Iino T."/>
            <person name="Noda S."/>
            <person name="Hongoh Y."/>
            <person name="Hattori M."/>
            <person name="Ohkuma M."/>
        </authorList>
    </citation>
    <scope>NUCLEOTIDE SEQUENCE [LARGE SCALE GENOMIC DNA]</scope>
    <source>
        <strain evidence="7">JCM 15548</strain>
    </source>
</reference>
<keyword evidence="8" id="KW-1185">Reference proteome</keyword>
<dbReference type="Pfam" id="PF02518">
    <property type="entry name" value="HATPase_c"/>
    <property type="match status" value="1"/>
</dbReference>
<dbReference type="InterPro" id="IPR003661">
    <property type="entry name" value="HisK_dim/P_dom"/>
</dbReference>
<dbReference type="FunFam" id="1.10.287.130:FF:000045">
    <property type="entry name" value="Two-component system sensor histidine kinase/response regulator"/>
    <property type="match status" value="1"/>
</dbReference>
<evidence type="ECO:0000256" key="1">
    <source>
        <dbReference type="ARBA" id="ARBA00000085"/>
    </source>
</evidence>
<dbReference type="AlphaFoldDB" id="A0A0E9LUC2"/>
<proteinExistence type="predicted"/>
<dbReference type="InterPro" id="IPR003594">
    <property type="entry name" value="HATPase_dom"/>
</dbReference>
<dbReference type="InterPro" id="IPR004358">
    <property type="entry name" value="Sig_transdc_His_kin-like_C"/>
</dbReference>
<dbReference type="Gene3D" id="1.10.287.130">
    <property type="match status" value="1"/>
</dbReference>
<keyword evidence="4" id="KW-0175">Coiled coil</keyword>
<dbReference type="InterPro" id="IPR005467">
    <property type="entry name" value="His_kinase_dom"/>
</dbReference>
<comment type="caution">
    <text evidence="7">The sequence shown here is derived from an EMBL/GenBank/DDBJ whole genome shotgun (WGS) entry which is preliminary data.</text>
</comment>
<dbReference type="InterPro" id="IPR011123">
    <property type="entry name" value="Y_Y_Y"/>
</dbReference>
<evidence type="ECO:0000313" key="7">
    <source>
        <dbReference type="EMBL" id="GAO28878.1"/>
    </source>
</evidence>
<dbReference type="PANTHER" id="PTHR43547">
    <property type="entry name" value="TWO-COMPONENT HISTIDINE KINASE"/>
    <property type="match status" value="1"/>
</dbReference>
<evidence type="ECO:0000313" key="8">
    <source>
        <dbReference type="Proteomes" id="UP000032900"/>
    </source>
</evidence>
<organism evidence="7 8">
    <name type="scientific">Geofilum rubicundum JCM 15548</name>
    <dbReference type="NCBI Taxonomy" id="1236989"/>
    <lineage>
        <taxon>Bacteria</taxon>
        <taxon>Pseudomonadati</taxon>
        <taxon>Bacteroidota</taxon>
        <taxon>Bacteroidia</taxon>
        <taxon>Marinilabiliales</taxon>
        <taxon>Marinilabiliaceae</taxon>
        <taxon>Geofilum</taxon>
    </lineage>
</organism>
<comment type="catalytic activity">
    <reaction evidence="1">
        <text>ATP + protein L-histidine = ADP + protein N-phospho-L-histidine.</text>
        <dbReference type="EC" id="2.7.13.3"/>
    </reaction>
</comment>
<accession>A0A0E9LUC2</accession>
<dbReference type="InterPro" id="IPR013783">
    <property type="entry name" value="Ig-like_fold"/>
</dbReference>
<dbReference type="SUPFAM" id="SSF63829">
    <property type="entry name" value="Calcium-dependent phosphotriesterase"/>
    <property type="match status" value="3"/>
</dbReference>